<keyword evidence="3" id="KW-1185">Reference proteome</keyword>
<dbReference type="STRING" id="188937.MA_2460"/>
<evidence type="ECO:0000313" key="2">
    <source>
        <dbReference type="EMBL" id="AAM05846.1"/>
    </source>
</evidence>
<feature type="transmembrane region" description="Helical" evidence="1">
    <location>
        <begin position="65"/>
        <end position="82"/>
    </location>
</feature>
<keyword evidence="1" id="KW-1133">Transmembrane helix</keyword>
<dbReference type="Proteomes" id="UP000002487">
    <property type="component" value="Chromosome"/>
</dbReference>
<organism evidence="2 3">
    <name type="scientific">Methanosarcina acetivorans (strain ATCC 35395 / DSM 2834 / JCM 12185 / C2A)</name>
    <dbReference type="NCBI Taxonomy" id="188937"/>
    <lineage>
        <taxon>Archaea</taxon>
        <taxon>Methanobacteriati</taxon>
        <taxon>Methanobacteriota</taxon>
        <taxon>Stenosarchaea group</taxon>
        <taxon>Methanomicrobia</taxon>
        <taxon>Methanosarcinales</taxon>
        <taxon>Methanosarcinaceae</taxon>
        <taxon>Methanosarcina</taxon>
    </lineage>
</organism>
<gene>
    <name evidence="2" type="ordered locus">MA_2460</name>
</gene>
<protein>
    <submittedName>
        <fullName evidence="2">Uncharacterized protein</fullName>
    </submittedName>
</protein>
<evidence type="ECO:0000313" key="3">
    <source>
        <dbReference type="Proteomes" id="UP000002487"/>
    </source>
</evidence>
<sequence>MNSSPTPFGRDFSAFPSCYLTFQRWVIFRYPLALFVYVYEKYNPDNNDFVNMAGFSMFRKENNDACFVSISSTIILLFLTLFPELPQS</sequence>
<dbReference type="HOGENOM" id="CLU_2461742_0_0_2"/>
<keyword evidence="1" id="KW-0812">Transmembrane</keyword>
<keyword evidence="1" id="KW-0472">Membrane</keyword>
<dbReference type="EMBL" id="AE010299">
    <property type="protein sequence ID" value="AAM05846.1"/>
    <property type="molecule type" value="Genomic_DNA"/>
</dbReference>
<dbReference type="KEGG" id="mac:MA_2460"/>
<dbReference type="InParanoid" id="Q8TN33"/>
<accession>Q8TN33</accession>
<reference evidence="2 3" key="1">
    <citation type="journal article" date="2002" name="Genome Res.">
        <title>The genome of Methanosarcina acetivorans reveals extensive metabolic and physiological diversity.</title>
        <authorList>
            <person name="Galagan J.E."/>
            <person name="Nusbaum C."/>
            <person name="Roy A."/>
            <person name="Endrizzi M.G."/>
            <person name="Macdonald P."/>
            <person name="FitzHugh W."/>
            <person name="Calvo S."/>
            <person name="Engels R."/>
            <person name="Smirnov S."/>
            <person name="Atnoor D."/>
            <person name="Brown A."/>
            <person name="Allen N."/>
            <person name="Naylor J."/>
            <person name="Stange-Thomann N."/>
            <person name="DeArellano K."/>
            <person name="Johnson R."/>
            <person name="Linton L."/>
            <person name="McEwan P."/>
            <person name="McKernan K."/>
            <person name="Talamas J."/>
            <person name="Tirrell A."/>
            <person name="Ye W."/>
            <person name="Zimmer A."/>
            <person name="Barber R.D."/>
            <person name="Cann I."/>
            <person name="Graham D.E."/>
            <person name="Grahame D.A."/>
            <person name="Guss A."/>
            <person name="Hedderich R."/>
            <person name="Ingram-Smith C."/>
            <person name="Kuettner C.H."/>
            <person name="Krzycki J.A."/>
            <person name="Leigh J.A."/>
            <person name="Li W."/>
            <person name="Liu J."/>
            <person name="Mukhopadhyay B."/>
            <person name="Reeve J.N."/>
            <person name="Smith K."/>
            <person name="Springer T.A."/>
            <person name="Umayam L.A."/>
            <person name="White O."/>
            <person name="White R.H."/>
            <person name="de Macario E.C."/>
            <person name="Ferry J.G."/>
            <person name="Jarrell K.F."/>
            <person name="Jing H."/>
            <person name="Macario A.J.L."/>
            <person name="Paulsen I."/>
            <person name="Pritchett M."/>
            <person name="Sowers K.R."/>
            <person name="Swanson R.V."/>
            <person name="Zinder S.H."/>
            <person name="Lander E."/>
            <person name="Metcalf W.W."/>
            <person name="Birren B."/>
        </authorList>
    </citation>
    <scope>NUCLEOTIDE SEQUENCE [LARGE SCALE GENOMIC DNA]</scope>
    <source>
        <strain evidence="3">ATCC 35395 / DSM 2834 / JCM 12185 / C2A</strain>
    </source>
</reference>
<proteinExistence type="predicted"/>
<evidence type="ECO:0000256" key="1">
    <source>
        <dbReference type="SAM" id="Phobius"/>
    </source>
</evidence>
<name>Q8TN33_METAC</name>
<dbReference type="AlphaFoldDB" id="Q8TN33"/>
<dbReference type="EnsemblBacteria" id="AAM05846">
    <property type="protein sequence ID" value="AAM05846"/>
    <property type="gene ID" value="MA_2460"/>
</dbReference>